<comment type="similarity">
    <text evidence="1">Belongs to the short-chain dehydrogenases/reductases (SDR) family.</text>
</comment>
<dbReference type="SUPFAM" id="SSF51735">
    <property type="entry name" value="NAD(P)-binding Rossmann-fold domains"/>
    <property type="match status" value="1"/>
</dbReference>
<proteinExistence type="inferred from homology"/>
<evidence type="ECO:0000256" key="1">
    <source>
        <dbReference type="ARBA" id="ARBA00006484"/>
    </source>
</evidence>
<dbReference type="GO" id="GO:0016491">
    <property type="term" value="F:oxidoreductase activity"/>
    <property type="evidence" value="ECO:0007669"/>
    <property type="project" value="UniProtKB-KW"/>
</dbReference>
<evidence type="ECO:0000313" key="4">
    <source>
        <dbReference type="Proteomes" id="UP000198372"/>
    </source>
</evidence>
<protein>
    <submittedName>
        <fullName evidence="3">BQ2448_4903 protein</fullName>
    </submittedName>
</protein>
<name>A0A238FHE1_9BASI</name>
<evidence type="ECO:0000256" key="2">
    <source>
        <dbReference type="ARBA" id="ARBA00023002"/>
    </source>
</evidence>
<dbReference type="AlphaFoldDB" id="A0A238FHE1"/>
<reference evidence="4" key="1">
    <citation type="submission" date="2016-09" db="EMBL/GenBank/DDBJ databases">
        <authorList>
            <person name="Jeantristanb JTB J.-T."/>
            <person name="Ricardo R."/>
        </authorList>
    </citation>
    <scope>NUCLEOTIDE SEQUENCE [LARGE SCALE GENOMIC DNA]</scope>
</reference>
<organism evidence="3 4">
    <name type="scientific">Microbotryum intermedium</name>
    <dbReference type="NCBI Taxonomy" id="269621"/>
    <lineage>
        <taxon>Eukaryota</taxon>
        <taxon>Fungi</taxon>
        <taxon>Dikarya</taxon>
        <taxon>Basidiomycota</taxon>
        <taxon>Pucciniomycotina</taxon>
        <taxon>Microbotryomycetes</taxon>
        <taxon>Microbotryales</taxon>
        <taxon>Microbotryaceae</taxon>
        <taxon>Microbotryum</taxon>
    </lineage>
</organism>
<dbReference type="PANTHER" id="PTHR24320">
    <property type="entry name" value="RETINOL DEHYDROGENASE"/>
    <property type="match status" value="1"/>
</dbReference>
<sequence length="362" mass="39384">MASIIKRFSQAYSHSDVPTLVGSHYFITGGTNGIGLSISRTLYSRGAHLHLFSSSDSVADQAMDYIKTGDLKKAPEEYAAGFGGQQDLSGEGPSDKLKTGKIEWDQVDFKDLNMVATKTKELALNLPRLDGCFLLAGIGVNEFQPTAGGCDAHLTINNLSNHVILSHLLPIMIKTSRMPDTDVRILTMSSENHRLTFGGPSSTFGGSCFTDEEEFKKNIGPSNLYSRTKLGNILFTKAIVQRHLQDTSTLAFATHPGAVATGQQNQFKDAYRQVLGTALKVATRPLMSRPDQGAISTLWAGMSPSLREEGKYENGSYFNEAENEGGETSEAQDQELIDNFFDLSEEVIKKVVGKEGLGTWTA</sequence>
<keyword evidence="4" id="KW-1185">Reference proteome</keyword>
<dbReference type="Proteomes" id="UP000198372">
    <property type="component" value="Unassembled WGS sequence"/>
</dbReference>
<accession>A0A238FHE1</accession>
<dbReference type="EMBL" id="FMSP01000008">
    <property type="protein sequence ID" value="SCV72209.1"/>
    <property type="molecule type" value="Genomic_DNA"/>
</dbReference>
<keyword evidence="2" id="KW-0560">Oxidoreductase</keyword>
<dbReference type="STRING" id="269621.A0A238FHE1"/>
<evidence type="ECO:0000313" key="3">
    <source>
        <dbReference type="EMBL" id="SCV72209.1"/>
    </source>
</evidence>
<dbReference type="PANTHER" id="PTHR24320:SF143">
    <property type="entry name" value="NAD(P)-BINDING PROTEIN"/>
    <property type="match status" value="1"/>
</dbReference>
<gene>
    <name evidence="3" type="ORF">BQ2448_4903</name>
</gene>
<dbReference type="OrthoDB" id="191139at2759"/>
<dbReference type="InterPro" id="IPR036291">
    <property type="entry name" value="NAD(P)-bd_dom_sf"/>
</dbReference>
<dbReference type="Gene3D" id="3.40.50.720">
    <property type="entry name" value="NAD(P)-binding Rossmann-like Domain"/>
    <property type="match status" value="1"/>
</dbReference>